<proteinExistence type="predicted"/>
<evidence type="ECO:0000256" key="2">
    <source>
        <dbReference type="ARBA" id="ARBA00023125"/>
    </source>
</evidence>
<organism evidence="5 6">
    <name type="scientific">Celeribacter baekdonensis B30</name>
    <dbReference type="NCBI Taxonomy" id="1208323"/>
    <lineage>
        <taxon>Bacteria</taxon>
        <taxon>Pseudomonadati</taxon>
        <taxon>Pseudomonadota</taxon>
        <taxon>Alphaproteobacteria</taxon>
        <taxon>Rhodobacterales</taxon>
        <taxon>Roseobacteraceae</taxon>
        <taxon>Celeribacter</taxon>
    </lineage>
</organism>
<reference evidence="5 6" key="1">
    <citation type="submission" date="2012-09" db="EMBL/GenBank/DDBJ databases">
        <title>Celeribacter baekdonensis B30 Genome Sequencing.</title>
        <authorList>
            <person name="Wang W."/>
        </authorList>
    </citation>
    <scope>NUCLEOTIDE SEQUENCE [LARGE SCALE GENOMIC DNA]</scope>
    <source>
        <strain evidence="5 6">B30</strain>
    </source>
</reference>
<dbReference type="PANTHER" id="PTHR46796">
    <property type="entry name" value="HTH-TYPE TRANSCRIPTIONAL ACTIVATOR RHAS-RELATED"/>
    <property type="match status" value="1"/>
</dbReference>
<evidence type="ECO:0000256" key="1">
    <source>
        <dbReference type="ARBA" id="ARBA00023015"/>
    </source>
</evidence>
<dbReference type="AlphaFoldDB" id="K2ILT9"/>
<dbReference type="InterPro" id="IPR009057">
    <property type="entry name" value="Homeodomain-like_sf"/>
</dbReference>
<dbReference type="Proteomes" id="UP000006762">
    <property type="component" value="Unassembled WGS sequence"/>
</dbReference>
<dbReference type="STRING" id="1208323.B30_10145"/>
<dbReference type="eggNOG" id="COG2207">
    <property type="taxonomic scope" value="Bacteria"/>
</dbReference>
<dbReference type="SMART" id="SM00342">
    <property type="entry name" value="HTH_ARAC"/>
    <property type="match status" value="1"/>
</dbReference>
<dbReference type="Gene3D" id="1.10.10.60">
    <property type="entry name" value="Homeodomain-like"/>
    <property type="match status" value="1"/>
</dbReference>
<dbReference type="InterPro" id="IPR050204">
    <property type="entry name" value="AraC_XylS_family_regulators"/>
</dbReference>
<dbReference type="Pfam" id="PF14525">
    <property type="entry name" value="AraC_binding_2"/>
    <property type="match status" value="1"/>
</dbReference>
<dbReference type="EMBL" id="AMRK01000005">
    <property type="protein sequence ID" value="EKE71116.1"/>
    <property type="molecule type" value="Genomic_DNA"/>
</dbReference>
<gene>
    <name evidence="5" type="ORF">B30_10145</name>
</gene>
<evidence type="ECO:0000256" key="3">
    <source>
        <dbReference type="ARBA" id="ARBA00023163"/>
    </source>
</evidence>
<dbReference type="GO" id="GO:0043565">
    <property type="term" value="F:sequence-specific DNA binding"/>
    <property type="evidence" value="ECO:0007669"/>
    <property type="project" value="InterPro"/>
</dbReference>
<dbReference type="PANTHER" id="PTHR46796:SF12">
    <property type="entry name" value="HTH-TYPE DNA-BINDING TRANSCRIPTIONAL ACTIVATOR EUTR"/>
    <property type="match status" value="1"/>
</dbReference>
<dbReference type="PATRIC" id="fig|1208323.3.peg.2100"/>
<keyword evidence="2" id="KW-0238">DNA-binding</keyword>
<dbReference type="Pfam" id="PF12833">
    <property type="entry name" value="HTH_18"/>
    <property type="match status" value="1"/>
</dbReference>
<dbReference type="OrthoDB" id="9802263at2"/>
<dbReference type="InterPro" id="IPR035418">
    <property type="entry name" value="AraC-bd_2"/>
</dbReference>
<protein>
    <submittedName>
        <fullName evidence="5">AraC family transcriptional regulator</fullName>
    </submittedName>
</protein>
<keyword evidence="1" id="KW-0805">Transcription regulation</keyword>
<comment type="caution">
    <text evidence="5">The sequence shown here is derived from an EMBL/GenBank/DDBJ whole genome shotgun (WGS) entry which is preliminary data.</text>
</comment>
<evidence type="ECO:0000259" key="4">
    <source>
        <dbReference type="PROSITE" id="PS01124"/>
    </source>
</evidence>
<feature type="domain" description="HTH araC/xylS-type" evidence="4">
    <location>
        <begin position="231"/>
        <end position="334"/>
    </location>
</feature>
<dbReference type="SUPFAM" id="SSF46689">
    <property type="entry name" value="Homeodomain-like"/>
    <property type="match status" value="1"/>
</dbReference>
<dbReference type="RefSeq" id="WP_009571977.1">
    <property type="nucleotide sequence ID" value="NZ_AMRK01000005.1"/>
</dbReference>
<name>K2ILT9_9RHOB</name>
<dbReference type="InterPro" id="IPR018060">
    <property type="entry name" value="HTH_AraC"/>
</dbReference>
<evidence type="ECO:0000313" key="5">
    <source>
        <dbReference type="EMBL" id="EKE71116.1"/>
    </source>
</evidence>
<keyword evidence="3" id="KW-0804">Transcription</keyword>
<evidence type="ECO:0000313" key="6">
    <source>
        <dbReference type="Proteomes" id="UP000006762"/>
    </source>
</evidence>
<sequence>MRESANLENSAPAIPIARHMLLQTSDIDEARERVGKVFCPHRIEFVGNARKLDFHQSFASIGRLALSYVSYGAEVEIDAGVPEDWFMVHTTDRGQCGMQIGGQDVLADSRTDAVSSATTGLKMRWMNNCGQLVLKIERRALEDHLCQLLNDELRTPIEFLEGAPSESAQAYRRMLNFVVSETEHEENFYNSPMGLKNLEGTLMTLVLTGFRNNYSEALLHSAQGVAPRHVRLAEDYIRAHVDEPISISDVAAAAGVSQRTLFDGFQRFRDKTPMAFLKAIRMEAVRKELLRADAMASGVSVTSIAVNWGFTNLGRFAESYRRRYGELPSVTLRR</sequence>
<dbReference type="GO" id="GO:0003700">
    <property type="term" value="F:DNA-binding transcription factor activity"/>
    <property type="evidence" value="ECO:0007669"/>
    <property type="project" value="InterPro"/>
</dbReference>
<dbReference type="PROSITE" id="PS01124">
    <property type="entry name" value="HTH_ARAC_FAMILY_2"/>
    <property type="match status" value="1"/>
</dbReference>
<keyword evidence="6" id="KW-1185">Reference proteome</keyword>
<accession>K2ILT9</accession>